<comment type="similarity">
    <text evidence="2 9 10">Belongs to the peptidase S8 family.</text>
</comment>
<accession>A0A1H7ZLI2</accession>
<keyword evidence="7 9" id="KW-0720">Serine protease</keyword>
<dbReference type="Gene3D" id="2.60.40.10">
    <property type="entry name" value="Immunoglobulins"/>
    <property type="match status" value="1"/>
</dbReference>
<feature type="region of interest" description="Disordered" evidence="11">
    <location>
        <begin position="264"/>
        <end position="312"/>
    </location>
</feature>
<dbReference type="InterPro" id="IPR050131">
    <property type="entry name" value="Peptidase_S8_subtilisin-like"/>
</dbReference>
<feature type="domain" description="Peptidase S8/S53" evidence="12">
    <location>
        <begin position="244"/>
        <end position="527"/>
    </location>
</feature>
<dbReference type="PRINTS" id="PR00723">
    <property type="entry name" value="SUBTILISIN"/>
</dbReference>
<comment type="subcellular location">
    <subcellularLocation>
        <location evidence="1">Secreted</location>
    </subcellularLocation>
</comment>
<dbReference type="InterPro" id="IPR023828">
    <property type="entry name" value="Peptidase_S8_Ser-AS"/>
</dbReference>
<evidence type="ECO:0000256" key="8">
    <source>
        <dbReference type="ARBA" id="ARBA00023145"/>
    </source>
</evidence>
<dbReference type="PANTHER" id="PTHR43806:SF11">
    <property type="entry name" value="CEREVISIN-RELATED"/>
    <property type="match status" value="1"/>
</dbReference>
<evidence type="ECO:0000256" key="9">
    <source>
        <dbReference type="PROSITE-ProRule" id="PRU01240"/>
    </source>
</evidence>
<dbReference type="AlphaFoldDB" id="A0A1H7ZLI2"/>
<name>A0A1H7ZLI2_STIAU</name>
<keyword evidence="6 9" id="KW-0378">Hydrolase</keyword>
<evidence type="ECO:0000259" key="12">
    <source>
        <dbReference type="Pfam" id="PF00082"/>
    </source>
</evidence>
<feature type="active site" description="Charge relay system" evidence="9">
    <location>
        <position position="250"/>
    </location>
</feature>
<feature type="compositionally biased region" description="Low complexity" evidence="11">
    <location>
        <begin position="57"/>
        <end position="67"/>
    </location>
</feature>
<keyword evidence="14" id="KW-1185">Reference proteome</keyword>
<proteinExistence type="inferred from homology"/>
<keyword evidence="5" id="KW-0732">Signal</keyword>
<dbReference type="FunFam" id="3.40.50.200:FF:000022">
    <property type="entry name" value="Extracellular protease"/>
    <property type="match status" value="1"/>
</dbReference>
<dbReference type="PANTHER" id="PTHR43806">
    <property type="entry name" value="PEPTIDASE S8"/>
    <property type="match status" value="1"/>
</dbReference>
<keyword evidence="4 9" id="KW-0645">Protease</keyword>
<evidence type="ECO:0000313" key="14">
    <source>
        <dbReference type="Proteomes" id="UP000182719"/>
    </source>
</evidence>
<evidence type="ECO:0000256" key="1">
    <source>
        <dbReference type="ARBA" id="ARBA00004613"/>
    </source>
</evidence>
<evidence type="ECO:0000256" key="3">
    <source>
        <dbReference type="ARBA" id="ARBA00022525"/>
    </source>
</evidence>
<dbReference type="GO" id="GO:0005576">
    <property type="term" value="C:extracellular region"/>
    <property type="evidence" value="ECO:0007669"/>
    <property type="project" value="UniProtKB-SubCell"/>
</dbReference>
<dbReference type="InterPro" id="IPR034176">
    <property type="entry name" value="Peptidases_S8_13"/>
</dbReference>
<dbReference type="Pfam" id="PF00082">
    <property type="entry name" value="Peptidase_S8"/>
    <property type="match status" value="1"/>
</dbReference>
<reference evidence="14" key="1">
    <citation type="submission" date="2016-10" db="EMBL/GenBank/DDBJ databases">
        <authorList>
            <person name="Varghese N."/>
            <person name="Submissions S."/>
        </authorList>
    </citation>
    <scope>NUCLEOTIDE SEQUENCE [LARGE SCALE GENOMIC DNA]</scope>
    <source>
        <strain evidence="14">DSM 17044</strain>
    </source>
</reference>
<evidence type="ECO:0000256" key="6">
    <source>
        <dbReference type="ARBA" id="ARBA00022801"/>
    </source>
</evidence>
<evidence type="ECO:0000256" key="7">
    <source>
        <dbReference type="ARBA" id="ARBA00022825"/>
    </source>
</evidence>
<dbReference type="PROSITE" id="PS00136">
    <property type="entry name" value="SUBTILASE_ASP"/>
    <property type="match status" value="1"/>
</dbReference>
<dbReference type="InterPro" id="IPR013783">
    <property type="entry name" value="Ig-like_fold"/>
</dbReference>
<dbReference type="PROSITE" id="PS51892">
    <property type="entry name" value="SUBTILASE"/>
    <property type="match status" value="1"/>
</dbReference>
<evidence type="ECO:0000256" key="5">
    <source>
        <dbReference type="ARBA" id="ARBA00022729"/>
    </source>
</evidence>
<evidence type="ECO:0000256" key="11">
    <source>
        <dbReference type="SAM" id="MobiDB-lite"/>
    </source>
</evidence>
<evidence type="ECO:0000256" key="2">
    <source>
        <dbReference type="ARBA" id="ARBA00011073"/>
    </source>
</evidence>
<feature type="active site" description="Charge relay system" evidence="9">
    <location>
        <position position="301"/>
    </location>
</feature>
<dbReference type="InterPro" id="IPR023827">
    <property type="entry name" value="Peptidase_S8_Asp-AS"/>
</dbReference>
<dbReference type="InterPro" id="IPR000209">
    <property type="entry name" value="Peptidase_S8/S53_dom"/>
</dbReference>
<feature type="active site" description="Charge relay system" evidence="9">
    <location>
        <position position="481"/>
    </location>
</feature>
<dbReference type="Proteomes" id="UP000182719">
    <property type="component" value="Unassembled WGS sequence"/>
</dbReference>
<dbReference type="Gene3D" id="3.40.50.200">
    <property type="entry name" value="Peptidase S8/S53 domain"/>
    <property type="match status" value="1"/>
</dbReference>
<dbReference type="EMBL" id="FOAP01000019">
    <property type="protein sequence ID" value="SEM58349.1"/>
    <property type="molecule type" value="Genomic_DNA"/>
</dbReference>
<dbReference type="PROSITE" id="PS51257">
    <property type="entry name" value="PROKAR_LIPOPROTEIN"/>
    <property type="match status" value="1"/>
</dbReference>
<evidence type="ECO:0000256" key="4">
    <source>
        <dbReference type="ARBA" id="ARBA00022670"/>
    </source>
</evidence>
<organism evidence="13 14">
    <name type="scientific">Stigmatella aurantiaca</name>
    <dbReference type="NCBI Taxonomy" id="41"/>
    <lineage>
        <taxon>Bacteria</taxon>
        <taxon>Pseudomonadati</taxon>
        <taxon>Myxococcota</taxon>
        <taxon>Myxococcia</taxon>
        <taxon>Myxococcales</taxon>
        <taxon>Cystobacterineae</taxon>
        <taxon>Archangiaceae</taxon>
        <taxon>Stigmatella</taxon>
    </lineage>
</organism>
<keyword evidence="3" id="KW-0964">Secreted</keyword>
<dbReference type="CDD" id="cd07496">
    <property type="entry name" value="Peptidases_S8_13"/>
    <property type="match status" value="1"/>
</dbReference>
<gene>
    <name evidence="13" type="ORF">SAMN05444354_11918</name>
</gene>
<dbReference type="InterPro" id="IPR022398">
    <property type="entry name" value="Peptidase_S8_His-AS"/>
</dbReference>
<dbReference type="PROSITE" id="PS00138">
    <property type="entry name" value="SUBTILASE_SER"/>
    <property type="match status" value="1"/>
</dbReference>
<dbReference type="GO" id="GO:0004252">
    <property type="term" value="F:serine-type endopeptidase activity"/>
    <property type="evidence" value="ECO:0007669"/>
    <property type="project" value="UniProtKB-UniRule"/>
</dbReference>
<sequence length="857" mass="89282">MAPSRLLGSMPFQPEGNLRMRRLLVLGLLLLTACESSGDPEDPNKGRIQGQLSPFQGSTASAGSSSARPAVLQGEEGRKLALAFSRAFAQKRQQLKAAAQGLTSPELPILMPRAGKEALARLPQEEPSLEGEVLVRLEEAGLDEKAALERVQRPGYRAVHKGFASEFIHVIAYEPLDGHMATLAETGRLVAQVGALPGVRFAEKNLRMHAFKAPNDKAYGFQWHYPSLNLPSAWDVQTNESSPVVVAVIDTGIRAHPDLQGQVLPGYDMISDTSNAGDGNGRDNNPNDEGEDEPGGGSSWHGTHVAGTIGASTNNQNGVAGVSWGAKILPVRALGRLGGSSADIVAAMTWAAGGTVTGVPANPNPAKVVNLSLGGASPPQKAYQDVIDAFPNTIFVIAAGNENVNASNTTPCNQQNVICVGSTNFAGKRSSFSNFGSAVDVMASGGEMREDLNGDGYADGVLSTSFDEKGEPAYVFNQGTSMASPHVAGVVALMARLSPNLSRAQAESLLKSTASASSQCNEGCGSGLVNALAALKRLQGGSQDDPPSLGITASQLSFQGSGSQQLVISNLGGGTLQASVAVSGPQASAVSLSPSAVSVPAYGSDAVTVTVNAAGLASGEYSATLTVTSATGAGNATVTVRIRVGAREDKDAFIGFAWQDLTGEWQVDDAAVAEVRVARDYQYSIDLVPHEYYALATIDDDEDGTFFEDTDRSGFWRNVDAFEGIPLEAGQTVTGISFDLVPLAPIGDDAPEPNPETDVGLPCDSSADCPGAGRCNTNYLGGYCTYDCVADESCPEGSRCFNGSCHARCTGPAEGQGSCRSDYVCYDDDTGMGLCLPDCREMPNLCRLGCDARGYCL</sequence>
<dbReference type="SUPFAM" id="SSF52743">
    <property type="entry name" value="Subtilisin-like"/>
    <property type="match status" value="1"/>
</dbReference>
<evidence type="ECO:0000313" key="13">
    <source>
        <dbReference type="EMBL" id="SEM58349.1"/>
    </source>
</evidence>
<dbReference type="InterPro" id="IPR036852">
    <property type="entry name" value="Peptidase_S8/S53_dom_sf"/>
</dbReference>
<keyword evidence="8" id="KW-0865">Zymogen</keyword>
<dbReference type="PROSITE" id="PS00137">
    <property type="entry name" value="SUBTILASE_HIS"/>
    <property type="match status" value="1"/>
</dbReference>
<protein>
    <submittedName>
        <fullName evidence="13">Serine protease</fullName>
    </submittedName>
</protein>
<feature type="region of interest" description="Disordered" evidence="11">
    <location>
        <begin position="37"/>
        <end position="71"/>
    </location>
</feature>
<evidence type="ECO:0000256" key="10">
    <source>
        <dbReference type="RuleBase" id="RU003355"/>
    </source>
</evidence>
<dbReference type="InterPro" id="IPR015500">
    <property type="entry name" value="Peptidase_S8_subtilisin-rel"/>
</dbReference>
<dbReference type="GO" id="GO:0006508">
    <property type="term" value="P:proteolysis"/>
    <property type="evidence" value="ECO:0007669"/>
    <property type="project" value="UniProtKB-KW"/>
</dbReference>